<comment type="subunit">
    <text evidence="10">ORC is composed of six subunits.</text>
</comment>
<dbReference type="Gene3D" id="2.30.30.490">
    <property type="match status" value="1"/>
</dbReference>
<dbReference type="SUPFAM" id="SSF52540">
    <property type="entry name" value="P-loop containing nucleoside triphosphate hydrolases"/>
    <property type="match status" value="1"/>
</dbReference>
<protein>
    <recommendedName>
        <fullName evidence="10">Origin recognition complex subunit 1</fullName>
    </recommendedName>
</protein>
<evidence type="ECO:0000256" key="7">
    <source>
        <dbReference type="ARBA" id="ARBA00022842"/>
    </source>
</evidence>
<proteinExistence type="inferred from homology"/>
<dbReference type="GeneID" id="30036014"/>
<dbReference type="GO" id="GO:0003682">
    <property type="term" value="F:chromatin binding"/>
    <property type="evidence" value="ECO:0007669"/>
    <property type="project" value="InterPro"/>
</dbReference>
<sequence length="744" mass="82745">MSDEDEWKYIYPSSENDAPDDESPRKRRTGLRNTSVLSPIGVRRLADEQEFYVGDCVLLDSGSDTPYVGIIESFFFSEKGFMETRTIWFRRFSEITRQSARKNAPENLEGELFATPDMGRDSLDILLEPAIVLSYSEYQNRIAATSDTPIEEKNTFFCRRTFNSDRGLFGKEDFDWSTVYAGRGSDMLQLLANLEDLTPSTRKKTATPRASPAKKQPPKKKIIELSSSDEEDELLSGSDSDEFFDTAEDKAGIRTSPSPTPSKRKRTSASEPKTPTKSRKKASISNTPKTPKSSTVSPVKKRSTATPRRKLNPLQPTAVHALPVRMSPTKQVPTSPHKFARDVLHVATVPDSLPCRESEFSQIFLALESAISSESGTCVYISGTPGTGKTATVREVIAQLQLRVEDEELPAFKFVEINGMKLTNPHTAYEILYENISNKKAAAATAMVLLEKQFKSSSDNNSMPVVVLMDELDQLVTKNQGVMYNFFNWPTFSHSKLIVVAVANTMDLPERMLSNKISSRLGLTRIQFPGYSHEQLREIISTRLANLPEGAGIVEKDAIEFASRKIAGVSGDARRALDICRRAVELAQPEEEEISDTLNDGEKGSLDEHKVTIDHIKKAIAESTSSPTHTFLRGLSMSAKILVCAMLSRVRRSGLIDNPLGDVLQETERIVKLSNDSEKLTAVLFNNNRVRIAGFQYALNELIEGGVLLQQMLRGERSANIRLSIGEEYVKSAFKNDLQVAGML</sequence>
<dbReference type="InterPro" id="IPR048867">
    <property type="entry name" value="WHD_ORC1"/>
</dbReference>
<dbReference type="AlphaFoldDB" id="A0A167C2H4"/>
<feature type="region of interest" description="Disordered" evidence="11">
    <location>
        <begin position="1"/>
        <end position="30"/>
    </location>
</feature>
<dbReference type="GO" id="GO:0005524">
    <property type="term" value="F:ATP binding"/>
    <property type="evidence" value="ECO:0007669"/>
    <property type="project" value="UniProtKB-KW"/>
</dbReference>
<feature type="compositionally biased region" description="Acidic residues" evidence="11">
    <location>
        <begin position="227"/>
        <end position="246"/>
    </location>
</feature>
<feature type="compositionally biased region" description="Polar residues" evidence="11">
    <location>
        <begin position="283"/>
        <end position="297"/>
    </location>
</feature>
<keyword evidence="8 10" id="KW-0238">DNA-binding</keyword>
<comment type="similarity">
    <text evidence="2 10">Belongs to the ORC1 family.</text>
</comment>
<evidence type="ECO:0000256" key="1">
    <source>
        <dbReference type="ARBA" id="ARBA00004123"/>
    </source>
</evidence>
<evidence type="ECO:0000256" key="4">
    <source>
        <dbReference type="ARBA" id="ARBA00022723"/>
    </source>
</evidence>
<dbReference type="KEGG" id="slb:AWJ20_3938"/>
<evidence type="ECO:0000313" key="14">
    <source>
        <dbReference type="Proteomes" id="UP000189580"/>
    </source>
</evidence>
<evidence type="ECO:0000256" key="9">
    <source>
        <dbReference type="ARBA" id="ARBA00023242"/>
    </source>
</evidence>
<keyword evidence="9 10" id="KW-0539">Nucleus</keyword>
<evidence type="ECO:0000313" key="13">
    <source>
        <dbReference type="EMBL" id="ANB11139.1"/>
    </source>
</evidence>
<dbReference type="InterPro" id="IPR054425">
    <property type="entry name" value="Cdc6_ORC1-like_ATPase_lid"/>
</dbReference>
<evidence type="ECO:0000259" key="12">
    <source>
        <dbReference type="PROSITE" id="PS51038"/>
    </source>
</evidence>
<gene>
    <name evidence="13" type="primary">ORC1</name>
    <name evidence="13" type="ORF">AWJ20_3938</name>
</gene>
<feature type="region of interest" description="Disordered" evidence="11">
    <location>
        <begin position="199"/>
        <end position="315"/>
    </location>
</feature>
<evidence type="ECO:0000256" key="8">
    <source>
        <dbReference type="ARBA" id="ARBA00023125"/>
    </source>
</evidence>
<feature type="compositionally biased region" description="Basic residues" evidence="11">
    <location>
        <begin position="299"/>
        <end position="311"/>
    </location>
</feature>
<dbReference type="InterPro" id="IPR043151">
    <property type="entry name" value="BAH_sf"/>
</dbReference>
<dbReference type="SMART" id="SM00382">
    <property type="entry name" value="AAA"/>
    <property type="match status" value="1"/>
</dbReference>
<dbReference type="CDD" id="cd00009">
    <property type="entry name" value="AAA"/>
    <property type="match status" value="1"/>
</dbReference>
<dbReference type="PANTHER" id="PTHR10763:SF23">
    <property type="entry name" value="ORIGIN RECOGNITION COMPLEX SUBUNIT 1"/>
    <property type="match status" value="1"/>
</dbReference>
<dbReference type="SMART" id="SM00439">
    <property type="entry name" value="BAH"/>
    <property type="match status" value="1"/>
</dbReference>
<dbReference type="Pfam" id="PF21312">
    <property type="entry name" value="WHD_ORC1"/>
    <property type="match status" value="1"/>
</dbReference>
<dbReference type="OrthoDB" id="1926878at2759"/>
<comment type="subcellular location">
    <subcellularLocation>
        <location evidence="1 10">Nucleus</location>
    </subcellularLocation>
</comment>
<dbReference type="GO" id="GO:0000785">
    <property type="term" value="C:chromatin"/>
    <property type="evidence" value="ECO:0007669"/>
    <property type="project" value="EnsemblFungi"/>
</dbReference>
<keyword evidence="6 10" id="KW-0067">ATP-binding</keyword>
<dbReference type="GO" id="GO:0005664">
    <property type="term" value="C:nuclear origin of replication recognition complex"/>
    <property type="evidence" value="ECO:0007669"/>
    <property type="project" value="EnsemblFungi"/>
</dbReference>
<name>A0A167C2H4_9ASCO</name>
<dbReference type="PANTHER" id="PTHR10763">
    <property type="entry name" value="CELL DIVISION CONTROL PROTEIN 6-RELATED"/>
    <property type="match status" value="1"/>
</dbReference>
<feature type="domain" description="BAH" evidence="12">
    <location>
        <begin position="49"/>
        <end position="173"/>
    </location>
</feature>
<dbReference type="EMBL" id="CP014500">
    <property type="protein sequence ID" value="ANB11139.1"/>
    <property type="molecule type" value="Genomic_DNA"/>
</dbReference>
<dbReference type="Pfam" id="PF00004">
    <property type="entry name" value="AAA"/>
    <property type="match status" value="1"/>
</dbReference>
<keyword evidence="7" id="KW-0460">Magnesium</keyword>
<dbReference type="GO" id="GO:0006270">
    <property type="term" value="P:DNA replication initiation"/>
    <property type="evidence" value="ECO:0007669"/>
    <property type="project" value="TreeGrafter"/>
</dbReference>
<dbReference type="InterPro" id="IPR003593">
    <property type="entry name" value="AAA+_ATPase"/>
</dbReference>
<dbReference type="Pfam" id="PF22606">
    <property type="entry name" value="Cdc6-ORC-like_ATPase_lid"/>
    <property type="match status" value="1"/>
</dbReference>
<keyword evidence="14" id="KW-1185">Reference proteome</keyword>
<dbReference type="PROSITE" id="PS51038">
    <property type="entry name" value="BAH"/>
    <property type="match status" value="1"/>
</dbReference>
<evidence type="ECO:0000256" key="6">
    <source>
        <dbReference type="ARBA" id="ARBA00022840"/>
    </source>
</evidence>
<dbReference type="InterPro" id="IPR027417">
    <property type="entry name" value="P-loop_NTPase"/>
</dbReference>
<evidence type="ECO:0000256" key="3">
    <source>
        <dbReference type="ARBA" id="ARBA00022705"/>
    </source>
</evidence>
<dbReference type="GO" id="GO:0016887">
    <property type="term" value="F:ATP hydrolysis activity"/>
    <property type="evidence" value="ECO:0007669"/>
    <property type="project" value="InterPro"/>
</dbReference>
<reference evidence="13 14" key="1">
    <citation type="submission" date="2016-02" db="EMBL/GenBank/DDBJ databases">
        <title>Complete genome sequence and transcriptome regulation of the pentose utilising yeast Sugiyamaella lignohabitans.</title>
        <authorList>
            <person name="Bellasio M."/>
            <person name="Peymann A."/>
            <person name="Valli M."/>
            <person name="Sipitzky M."/>
            <person name="Graf A."/>
            <person name="Sauer M."/>
            <person name="Marx H."/>
            <person name="Mattanovich D."/>
        </authorList>
    </citation>
    <scope>NUCLEOTIDE SEQUENCE [LARGE SCALE GENOMIC DNA]</scope>
    <source>
        <strain evidence="13 14">CBS 10342</strain>
    </source>
</reference>
<dbReference type="InterPro" id="IPR001025">
    <property type="entry name" value="BAH_dom"/>
</dbReference>
<dbReference type="RefSeq" id="XP_018733616.1">
    <property type="nucleotide sequence ID" value="XM_018880979.1"/>
</dbReference>
<dbReference type="FunFam" id="3.40.50.300:FF:000199">
    <property type="entry name" value="Origin recognition complex subunit 1"/>
    <property type="match status" value="1"/>
</dbReference>
<dbReference type="Pfam" id="PF01426">
    <property type="entry name" value="BAH"/>
    <property type="match status" value="1"/>
</dbReference>
<organism evidence="13 14">
    <name type="scientific">Sugiyamaella lignohabitans</name>
    <dbReference type="NCBI Taxonomy" id="796027"/>
    <lineage>
        <taxon>Eukaryota</taxon>
        <taxon>Fungi</taxon>
        <taxon>Dikarya</taxon>
        <taxon>Ascomycota</taxon>
        <taxon>Saccharomycotina</taxon>
        <taxon>Dipodascomycetes</taxon>
        <taxon>Dipodascales</taxon>
        <taxon>Trichomonascaceae</taxon>
        <taxon>Sugiyamaella</taxon>
    </lineage>
</organism>
<dbReference type="GO" id="GO:0033260">
    <property type="term" value="P:nuclear DNA replication"/>
    <property type="evidence" value="ECO:0007669"/>
    <property type="project" value="EnsemblFungi"/>
</dbReference>
<dbReference type="Gene3D" id="1.10.8.60">
    <property type="match status" value="1"/>
</dbReference>
<evidence type="ECO:0000256" key="2">
    <source>
        <dbReference type="ARBA" id="ARBA00008398"/>
    </source>
</evidence>
<comment type="function">
    <text evidence="10">Component of the origin recognition complex (ORC) that binds origins of replication. DNA-binding is ATP-dependent, however specific DNA sequences that define origins of replication have not been identified so far. ORC is required to assemble the pre-replication complex necessary to initiate DNA replication.</text>
</comment>
<dbReference type="GO" id="GO:0033314">
    <property type="term" value="P:mitotic DNA replication checkpoint signaling"/>
    <property type="evidence" value="ECO:0007669"/>
    <property type="project" value="EnsemblFungi"/>
</dbReference>
<keyword evidence="5 10" id="KW-0547">Nucleotide-binding</keyword>
<evidence type="ECO:0000256" key="11">
    <source>
        <dbReference type="SAM" id="MobiDB-lite"/>
    </source>
</evidence>
<keyword evidence="3 10" id="KW-0235">DNA replication</keyword>
<dbReference type="Proteomes" id="UP000189580">
    <property type="component" value="Chromosome c"/>
</dbReference>
<dbReference type="Gene3D" id="3.40.50.300">
    <property type="entry name" value="P-loop containing nucleotide triphosphate hydrolases"/>
    <property type="match status" value="1"/>
</dbReference>
<dbReference type="GO" id="GO:0046872">
    <property type="term" value="F:metal ion binding"/>
    <property type="evidence" value="ECO:0007669"/>
    <property type="project" value="UniProtKB-KW"/>
</dbReference>
<evidence type="ECO:0000256" key="10">
    <source>
        <dbReference type="RuleBase" id="RU365058"/>
    </source>
</evidence>
<evidence type="ECO:0000256" key="5">
    <source>
        <dbReference type="ARBA" id="ARBA00022741"/>
    </source>
</evidence>
<dbReference type="GO" id="GO:0003688">
    <property type="term" value="F:DNA replication origin binding"/>
    <property type="evidence" value="ECO:0007669"/>
    <property type="project" value="EnsemblFungi"/>
</dbReference>
<dbReference type="InterPro" id="IPR003959">
    <property type="entry name" value="ATPase_AAA_core"/>
</dbReference>
<accession>A0A167C2H4</accession>
<keyword evidence="4" id="KW-0479">Metal-binding</keyword>
<dbReference type="SUPFAM" id="SSF82061">
    <property type="entry name" value="BAH domain"/>
    <property type="match status" value="1"/>
</dbReference>
<dbReference type="InterPro" id="IPR050311">
    <property type="entry name" value="ORC1/CDC6"/>
</dbReference>